<dbReference type="Pfam" id="PF12796">
    <property type="entry name" value="Ank_2"/>
    <property type="match status" value="2"/>
</dbReference>
<sequence>MLEFLLSHGANANTRDREDGITLLHIASECNNVEAANILISHGANINDNKNDRKYTPLMVACIFDSKEIAKLLISNGANVNMQDYIRRSPLHAAVLCNDTKAEDAEEKNSKFNRDNKDLIELLLSNGADVNAKTVEGYPPLHMASYASKLEIVEMLVSHGAEINTLIGRISALDIAIGREKSDYEKFLKRRKAGMKCQVYLDSSQEAKKIQAFLILHGGKTNIGHKN</sequence>
<dbReference type="SMR" id="A2FYA6"/>
<accession>A2FYA6</accession>
<reference evidence="4" key="1">
    <citation type="submission" date="2006-10" db="EMBL/GenBank/DDBJ databases">
        <authorList>
            <person name="Amadeo P."/>
            <person name="Zhao Q."/>
            <person name="Wortman J."/>
            <person name="Fraser-Liggett C."/>
            <person name="Carlton J."/>
        </authorList>
    </citation>
    <scope>NUCLEOTIDE SEQUENCE</scope>
    <source>
        <strain evidence="4">G3</strain>
    </source>
</reference>
<dbReference type="STRING" id="5722.A2FYA6"/>
<dbReference type="KEGG" id="tva:4747785"/>
<dbReference type="eggNOG" id="KOG0510">
    <property type="taxonomic scope" value="Eukaryota"/>
</dbReference>
<evidence type="ECO:0000256" key="2">
    <source>
        <dbReference type="ARBA" id="ARBA00023043"/>
    </source>
</evidence>
<feature type="repeat" description="ANK" evidence="3">
    <location>
        <begin position="19"/>
        <end position="51"/>
    </location>
</feature>
<dbReference type="InterPro" id="IPR002110">
    <property type="entry name" value="Ankyrin_rpt"/>
</dbReference>
<organism evidence="4 5">
    <name type="scientific">Trichomonas vaginalis (strain ATCC PRA-98 / G3)</name>
    <dbReference type="NCBI Taxonomy" id="412133"/>
    <lineage>
        <taxon>Eukaryota</taxon>
        <taxon>Metamonada</taxon>
        <taxon>Parabasalia</taxon>
        <taxon>Trichomonadida</taxon>
        <taxon>Trichomonadidae</taxon>
        <taxon>Trichomonas</taxon>
    </lineage>
</organism>
<dbReference type="InterPro" id="IPR036770">
    <property type="entry name" value="Ankyrin_rpt-contain_sf"/>
</dbReference>
<keyword evidence="5" id="KW-1185">Reference proteome</keyword>
<dbReference type="Proteomes" id="UP000001542">
    <property type="component" value="Unassembled WGS sequence"/>
</dbReference>
<keyword evidence="1" id="KW-0677">Repeat</keyword>
<dbReference type="PRINTS" id="PR01415">
    <property type="entry name" value="ANKYRIN"/>
</dbReference>
<dbReference type="VEuPathDB" id="TrichDB:TVAGG3_0567250"/>
<protein>
    <submittedName>
        <fullName evidence="4">Ankyrin repeat protein, putative</fullName>
    </submittedName>
</protein>
<evidence type="ECO:0000256" key="3">
    <source>
        <dbReference type="PROSITE-ProRule" id="PRU00023"/>
    </source>
</evidence>
<keyword evidence="2 3" id="KW-0040">ANK repeat</keyword>
<dbReference type="VEuPathDB" id="TrichDB:TVAG_256120"/>
<reference evidence="4" key="2">
    <citation type="journal article" date="2007" name="Science">
        <title>Draft genome sequence of the sexually transmitted pathogen Trichomonas vaginalis.</title>
        <authorList>
            <person name="Carlton J.M."/>
            <person name="Hirt R.P."/>
            <person name="Silva J.C."/>
            <person name="Delcher A.L."/>
            <person name="Schatz M."/>
            <person name="Zhao Q."/>
            <person name="Wortman J.R."/>
            <person name="Bidwell S.L."/>
            <person name="Alsmark U.C.M."/>
            <person name="Besteiro S."/>
            <person name="Sicheritz-Ponten T."/>
            <person name="Noel C.J."/>
            <person name="Dacks J.B."/>
            <person name="Foster P.G."/>
            <person name="Simillion C."/>
            <person name="Van de Peer Y."/>
            <person name="Miranda-Saavedra D."/>
            <person name="Barton G.J."/>
            <person name="Westrop G.D."/>
            <person name="Mueller S."/>
            <person name="Dessi D."/>
            <person name="Fiori P.L."/>
            <person name="Ren Q."/>
            <person name="Paulsen I."/>
            <person name="Zhang H."/>
            <person name="Bastida-Corcuera F.D."/>
            <person name="Simoes-Barbosa A."/>
            <person name="Brown M.T."/>
            <person name="Hayes R.D."/>
            <person name="Mukherjee M."/>
            <person name="Okumura C.Y."/>
            <person name="Schneider R."/>
            <person name="Smith A.J."/>
            <person name="Vanacova S."/>
            <person name="Villalvazo M."/>
            <person name="Haas B.J."/>
            <person name="Pertea M."/>
            <person name="Feldblyum T.V."/>
            <person name="Utterback T.R."/>
            <person name="Shu C.L."/>
            <person name="Osoegawa K."/>
            <person name="de Jong P.J."/>
            <person name="Hrdy I."/>
            <person name="Horvathova L."/>
            <person name="Zubacova Z."/>
            <person name="Dolezal P."/>
            <person name="Malik S.B."/>
            <person name="Logsdon J.M. Jr."/>
            <person name="Henze K."/>
            <person name="Gupta A."/>
            <person name="Wang C.C."/>
            <person name="Dunne R.L."/>
            <person name="Upcroft J.A."/>
            <person name="Upcroft P."/>
            <person name="White O."/>
            <person name="Salzberg S.L."/>
            <person name="Tang P."/>
            <person name="Chiu C.-H."/>
            <person name="Lee Y.-S."/>
            <person name="Embley T.M."/>
            <person name="Coombs G.H."/>
            <person name="Mottram J.C."/>
            <person name="Tachezy J."/>
            <person name="Fraser-Liggett C.M."/>
            <person name="Johnson P.J."/>
        </authorList>
    </citation>
    <scope>NUCLEOTIDE SEQUENCE [LARGE SCALE GENOMIC DNA]</scope>
    <source>
        <strain evidence="4">G3</strain>
    </source>
</reference>
<dbReference type="InterPro" id="IPR050663">
    <property type="entry name" value="Ankyrin-SOCS_Box"/>
</dbReference>
<evidence type="ECO:0000256" key="1">
    <source>
        <dbReference type="ARBA" id="ARBA00022737"/>
    </source>
</evidence>
<dbReference type="PROSITE" id="PS50088">
    <property type="entry name" value="ANK_REPEAT"/>
    <property type="match status" value="3"/>
</dbReference>
<dbReference type="SUPFAM" id="SSF48403">
    <property type="entry name" value="Ankyrin repeat"/>
    <property type="match status" value="1"/>
</dbReference>
<dbReference type="SMART" id="SM00248">
    <property type="entry name" value="ANK"/>
    <property type="match status" value="4"/>
</dbReference>
<dbReference type="PANTHER" id="PTHR24193:SF121">
    <property type="entry name" value="ADA2A-CONTAINING COMPLEX COMPONENT 3, ISOFORM D"/>
    <property type="match status" value="1"/>
</dbReference>
<dbReference type="AlphaFoldDB" id="A2FYA6"/>
<evidence type="ECO:0000313" key="5">
    <source>
        <dbReference type="Proteomes" id="UP000001542"/>
    </source>
</evidence>
<dbReference type="OrthoDB" id="194358at2759"/>
<gene>
    <name evidence="4" type="ORF">TVAG_256120</name>
</gene>
<feature type="repeat" description="ANK" evidence="3">
    <location>
        <begin position="53"/>
        <end position="85"/>
    </location>
</feature>
<name>A2FYA6_TRIV3</name>
<dbReference type="PANTHER" id="PTHR24193">
    <property type="entry name" value="ANKYRIN REPEAT PROTEIN"/>
    <property type="match status" value="1"/>
</dbReference>
<dbReference type="EMBL" id="DS114137">
    <property type="protein sequence ID" value="EAX90107.1"/>
    <property type="molecule type" value="Genomic_DNA"/>
</dbReference>
<feature type="repeat" description="ANK" evidence="3">
    <location>
        <begin position="136"/>
        <end position="164"/>
    </location>
</feature>
<dbReference type="RefSeq" id="XP_001303037.1">
    <property type="nucleotide sequence ID" value="XM_001303036.1"/>
</dbReference>
<evidence type="ECO:0000313" key="4">
    <source>
        <dbReference type="EMBL" id="EAX90107.1"/>
    </source>
</evidence>
<dbReference type="Gene3D" id="1.25.40.20">
    <property type="entry name" value="Ankyrin repeat-containing domain"/>
    <property type="match status" value="3"/>
</dbReference>
<proteinExistence type="predicted"/>
<dbReference type="InParanoid" id="A2FYA6"/>
<dbReference type="PROSITE" id="PS50297">
    <property type="entry name" value="ANK_REP_REGION"/>
    <property type="match status" value="3"/>
</dbReference>